<feature type="transmembrane region" description="Helical" evidence="2">
    <location>
        <begin position="226"/>
        <end position="244"/>
    </location>
</feature>
<feature type="region of interest" description="Disordered" evidence="1">
    <location>
        <begin position="134"/>
        <end position="190"/>
    </location>
</feature>
<keyword evidence="2" id="KW-0812">Transmembrane</keyword>
<proteinExistence type="predicted"/>
<evidence type="ECO:0000313" key="4">
    <source>
        <dbReference type="Proteomes" id="UP001651158"/>
    </source>
</evidence>
<keyword evidence="4" id="KW-1185">Reference proteome</keyword>
<evidence type="ECO:0000313" key="3">
    <source>
        <dbReference type="EMBL" id="KAL5107785.1"/>
    </source>
</evidence>
<name>A0ABR4QEC7_9CEST</name>
<comment type="caution">
    <text evidence="3">The sequence shown here is derived from an EMBL/GenBank/DDBJ whole genome shotgun (WGS) entry which is preliminary data.</text>
</comment>
<gene>
    <name evidence="3" type="ORF">TcWFU_005714</name>
</gene>
<keyword evidence="2" id="KW-1133">Transmembrane helix</keyword>
<organism evidence="3 4">
    <name type="scientific">Taenia crassiceps</name>
    <dbReference type="NCBI Taxonomy" id="6207"/>
    <lineage>
        <taxon>Eukaryota</taxon>
        <taxon>Metazoa</taxon>
        <taxon>Spiralia</taxon>
        <taxon>Lophotrochozoa</taxon>
        <taxon>Platyhelminthes</taxon>
        <taxon>Cestoda</taxon>
        <taxon>Eucestoda</taxon>
        <taxon>Cyclophyllidea</taxon>
        <taxon>Taeniidae</taxon>
        <taxon>Taenia</taxon>
    </lineage>
</organism>
<protein>
    <submittedName>
        <fullName evidence="3">Uncharacterized protein</fullName>
    </submittedName>
</protein>
<accession>A0ABR4QEC7</accession>
<dbReference type="Proteomes" id="UP001651158">
    <property type="component" value="Unassembled WGS sequence"/>
</dbReference>
<keyword evidence="2" id="KW-0472">Membrane</keyword>
<reference evidence="3 4" key="1">
    <citation type="journal article" date="2022" name="Front. Cell. Infect. Microbiol.">
        <title>The Genomes of Two Strains of Taenia crassiceps the Animal Model for the Study of Human Cysticercosis.</title>
        <authorList>
            <person name="Bobes R.J."/>
            <person name="Estrada K."/>
            <person name="Rios-Valencia D.G."/>
            <person name="Calderon-Gallegos A."/>
            <person name="de la Torre P."/>
            <person name="Carrero J.C."/>
            <person name="Sanchez-Flores A."/>
            <person name="Laclette J.P."/>
        </authorList>
    </citation>
    <scope>NUCLEOTIDE SEQUENCE [LARGE SCALE GENOMIC DNA]</scope>
    <source>
        <strain evidence="3">WFUcys</strain>
    </source>
</reference>
<evidence type="ECO:0000256" key="1">
    <source>
        <dbReference type="SAM" id="MobiDB-lite"/>
    </source>
</evidence>
<sequence length="245" mass="26805">MVPTSRKAVVCNSTQNSYLEIDKTFCTNYIDPHSLETSPPNSDPLALLIETCDRVRRDLERTKFSTILCDLVCDIAAPSSLAGQKRPPSALLCHPPMKLRRSSCHLPLPTAPPLHTFILPPPQTEPVNLSSKLAEEATTFAPSPTIPQSLSPAPDSRSSASWPASPSTETGSSVPPPPANSIHFTPSSHHLRRPKLPFCRKREHTLGLFDHSTLQAYSAQHQRLQFLLYVSISGTLGYLLVAVLT</sequence>
<feature type="compositionally biased region" description="Low complexity" evidence="1">
    <location>
        <begin position="149"/>
        <end position="167"/>
    </location>
</feature>
<evidence type="ECO:0000256" key="2">
    <source>
        <dbReference type="SAM" id="Phobius"/>
    </source>
</evidence>
<dbReference type="EMBL" id="JAKROA010000004">
    <property type="protein sequence ID" value="KAL5107785.1"/>
    <property type="molecule type" value="Genomic_DNA"/>
</dbReference>